<comment type="similarity">
    <text evidence="2">Belongs to the cytochrome P450 family.</text>
</comment>
<feature type="binding site" description="axial binding residue" evidence="6">
    <location>
        <position position="448"/>
    </location>
    <ligand>
        <name>heme</name>
        <dbReference type="ChEBI" id="CHEBI:30413"/>
    </ligand>
    <ligandPart>
        <name>Fe</name>
        <dbReference type="ChEBI" id="CHEBI:18248"/>
    </ligandPart>
</feature>
<evidence type="ECO:0008006" key="10">
    <source>
        <dbReference type="Google" id="ProtNLM"/>
    </source>
</evidence>
<dbReference type="GO" id="GO:0020037">
    <property type="term" value="F:heme binding"/>
    <property type="evidence" value="ECO:0007669"/>
    <property type="project" value="InterPro"/>
</dbReference>
<dbReference type="InterPro" id="IPR002403">
    <property type="entry name" value="Cyt_P450_E_grp-IV"/>
</dbReference>
<dbReference type="GO" id="GO:0004497">
    <property type="term" value="F:monooxygenase activity"/>
    <property type="evidence" value="ECO:0007669"/>
    <property type="project" value="InterPro"/>
</dbReference>
<dbReference type="EMBL" id="JAPEUY010000003">
    <property type="protein sequence ID" value="KAJ4374881.1"/>
    <property type="molecule type" value="Genomic_DNA"/>
</dbReference>
<dbReference type="GO" id="GO:0005506">
    <property type="term" value="F:iron ion binding"/>
    <property type="evidence" value="ECO:0007669"/>
    <property type="project" value="InterPro"/>
</dbReference>
<keyword evidence="9" id="KW-1185">Reference proteome</keyword>
<dbReference type="InterPro" id="IPR036396">
    <property type="entry name" value="Cyt_P450_sf"/>
</dbReference>
<dbReference type="SUPFAM" id="SSF48264">
    <property type="entry name" value="Cytochrome P450"/>
    <property type="match status" value="1"/>
</dbReference>
<dbReference type="Gene3D" id="1.10.630.10">
    <property type="entry name" value="Cytochrome P450"/>
    <property type="match status" value="1"/>
</dbReference>
<keyword evidence="7" id="KW-1133">Transmembrane helix</keyword>
<dbReference type="Proteomes" id="UP001140560">
    <property type="component" value="Unassembled WGS sequence"/>
</dbReference>
<dbReference type="PRINTS" id="PR00465">
    <property type="entry name" value="EP450IV"/>
</dbReference>
<evidence type="ECO:0000256" key="4">
    <source>
        <dbReference type="ARBA" id="ARBA00022723"/>
    </source>
</evidence>
<keyword evidence="4 6" id="KW-0479">Metal-binding</keyword>
<keyword evidence="7" id="KW-0812">Transmembrane</keyword>
<accession>A0A9W8YDS1</accession>
<dbReference type="OrthoDB" id="1055148at2759"/>
<name>A0A9W8YDS1_9PLEO</name>
<evidence type="ECO:0000256" key="1">
    <source>
        <dbReference type="ARBA" id="ARBA00001971"/>
    </source>
</evidence>
<dbReference type="GO" id="GO:0016705">
    <property type="term" value="F:oxidoreductase activity, acting on paired donors, with incorporation or reduction of molecular oxygen"/>
    <property type="evidence" value="ECO:0007669"/>
    <property type="project" value="InterPro"/>
</dbReference>
<dbReference type="AlphaFoldDB" id="A0A9W8YDS1"/>
<gene>
    <name evidence="8" type="ORF">N0V83_001959</name>
</gene>
<keyword evidence="7" id="KW-0472">Membrane</keyword>
<reference evidence="8" key="1">
    <citation type="submission" date="2022-10" db="EMBL/GenBank/DDBJ databases">
        <title>Tapping the CABI collections for fungal endophytes: first genome assemblies for Collariella, Neodidymelliopsis, Ascochyta clinopodiicola, Didymella pomorum, Didymosphaeria variabile, Neocosmospora piperis and Neocucurbitaria cava.</title>
        <authorList>
            <person name="Hill R."/>
        </authorList>
    </citation>
    <scope>NUCLEOTIDE SEQUENCE</scope>
    <source>
        <strain evidence="8">IMI 356814</strain>
    </source>
</reference>
<dbReference type="InterPro" id="IPR050529">
    <property type="entry name" value="CYP450_sterol_14alpha_dmase"/>
</dbReference>
<evidence type="ECO:0000313" key="9">
    <source>
        <dbReference type="Proteomes" id="UP001140560"/>
    </source>
</evidence>
<evidence type="ECO:0000256" key="6">
    <source>
        <dbReference type="PIRSR" id="PIRSR602403-1"/>
    </source>
</evidence>
<comment type="cofactor">
    <cofactor evidence="1 6">
        <name>heme</name>
        <dbReference type="ChEBI" id="CHEBI:30413"/>
    </cofactor>
</comment>
<dbReference type="PANTHER" id="PTHR24304:SF2">
    <property type="entry name" value="24-HYDROXYCHOLESTEROL 7-ALPHA-HYDROXYLASE"/>
    <property type="match status" value="1"/>
</dbReference>
<feature type="transmembrane region" description="Helical" evidence="7">
    <location>
        <begin position="283"/>
        <end position="306"/>
    </location>
</feature>
<dbReference type="Pfam" id="PF00067">
    <property type="entry name" value="p450"/>
    <property type="match status" value="1"/>
</dbReference>
<organism evidence="8 9">
    <name type="scientific">Neocucurbitaria cava</name>
    <dbReference type="NCBI Taxonomy" id="798079"/>
    <lineage>
        <taxon>Eukaryota</taxon>
        <taxon>Fungi</taxon>
        <taxon>Dikarya</taxon>
        <taxon>Ascomycota</taxon>
        <taxon>Pezizomycotina</taxon>
        <taxon>Dothideomycetes</taxon>
        <taxon>Pleosporomycetidae</taxon>
        <taxon>Pleosporales</taxon>
        <taxon>Pleosporineae</taxon>
        <taxon>Cucurbitariaceae</taxon>
        <taxon>Neocucurbitaria</taxon>
    </lineage>
</organism>
<evidence type="ECO:0000256" key="2">
    <source>
        <dbReference type="ARBA" id="ARBA00010617"/>
    </source>
</evidence>
<evidence type="ECO:0000256" key="7">
    <source>
        <dbReference type="SAM" id="Phobius"/>
    </source>
</evidence>
<proteinExistence type="inferred from homology"/>
<evidence type="ECO:0000313" key="8">
    <source>
        <dbReference type="EMBL" id="KAJ4374881.1"/>
    </source>
</evidence>
<dbReference type="PANTHER" id="PTHR24304">
    <property type="entry name" value="CYTOCHROME P450 FAMILY 7"/>
    <property type="match status" value="1"/>
</dbReference>
<sequence>MALLDVLGLITASPTLLLLVSSITLFTAYAVVHTFFIRRLPSNAPPEVRDNVPISGAIGFWTERWSWFRRRRDQSKTGNFSFHAGPNTIVALSGDKGRQLFFDSKDLGFAEGYAVLFGQAPKVKAHDDGEGKDDDLNNHFSRRLTYLLKNEQFRKKLPTLISDTQEAIDAIRDDPTGVTNPFDTLYRIVFRLTIRMVGPDEIADDPKLLEETLQYFEMIDNSATATSVMFPKLPSPAVLKRTYAGTRLYFMLENIIKKRAASDEKHDDALQYMLDQGDRTYKVVEFIVGALFAGLLNSGINAAWVMCYLATSPEWLAKAQAEVRNTASKYARDPTAPLRYQLDDVPLEAWEAEFPVIDMCLRDSIRLNLLGTAMRRNISGKAIPTGNGNEVIPPDAFVTYATGDIHLDPEIYIDPHKWDPSRYLPERGEDKKKSVHGFVGWGVGRHPCLGMRFAKLEQNIITAYFIASFDFQLQDKHGSKLAVAPQIDFNRHSAHKPKDSLFLKVAPREK</sequence>
<keyword evidence="3 6" id="KW-0349">Heme</keyword>
<dbReference type="InterPro" id="IPR001128">
    <property type="entry name" value="Cyt_P450"/>
</dbReference>
<comment type="caution">
    <text evidence="8">The sequence shown here is derived from an EMBL/GenBank/DDBJ whole genome shotgun (WGS) entry which is preliminary data.</text>
</comment>
<protein>
    <recommendedName>
        <fullName evidence="10">Cytochrome P450</fullName>
    </recommendedName>
</protein>
<evidence type="ECO:0000256" key="3">
    <source>
        <dbReference type="ARBA" id="ARBA00022617"/>
    </source>
</evidence>
<feature type="transmembrane region" description="Helical" evidence="7">
    <location>
        <begin position="6"/>
        <end position="32"/>
    </location>
</feature>
<evidence type="ECO:0000256" key="5">
    <source>
        <dbReference type="ARBA" id="ARBA00023004"/>
    </source>
</evidence>
<keyword evidence="5 6" id="KW-0408">Iron</keyword>